<evidence type="ECO:0000313" key="3">
    <source>
        <dbReference type="EMBL" id="KAF5326018.1"/>
    </source>
</evidence>
<feature type="region of interest" description="Disordered" evidence="1">
    <location>
        <begin position="32"/>
        <end position="72"/>
    </location>
</feature>
<gene>
    <name evidence="3" type="ORF">D9611_001007</name>
</gene>
<dbReference type="CDD" id="cd00882">
    <property type="entry name" value="Ras_like_GTPase"/>
    <property type="match status" value="1"/>
</dbReference>
<dbReference type="OrthoDB" id="8954335at2759"/>
<dbReference type="Gene3D" id="3.40.50.300">
    <property type="entry name" value="P-loop containing nucleotide triphosphate hydrolases"/>
    <property type="match status" value="1"/>
</dbReference>
<dbReference type="InterPro" id="IPR006073">
    <property type="entry name" value="GTP-bd"/>
</dbReference>
<evidence type="ECO:0000313" key="4">
    <source>
        <dbReference type="Proteomes" id="UP000541558"/>
    </source>
</evidence>
<dbReference type="GO" id="GO:0005525">
    <property type="term" value="F:GTP binding"/>
    <property type="evidence" value="ECO:0007669"/>
    <property type="project" value="InterPro"/>
</dbReference>
<dbReference type="AlphaFoldDB" id="A0A8H5BP54"/>
<keyword evidence="4" id="KW-1185">Reference proteome</keyword>
<feature type="region of interest" description="Disordered" evidence="1">
    <location>
        <begin position="329"/>
        <end position="360"/>
    </location>
</feature>
<accession>A0A8H5BP54</accession>
<organism evidence="3 4">
    <name type="scientific">Ephemerocybe angulata</name>
    <dbReference type="NCBI Taxonomy" id="980116"/>
    <lineage>
        <taxon>Eukaryota</taxon>
        <taxon>Fungi</taxon>
        <taxon>Dikarya</taxon>
        <taxon>Basidiomycota</taxon>
        <taxon>Agaricomycotina</taxon>
        <taxon>Agaricomycetes</taxon>
        <taxon>Agaricomycetidae</taxon>
        <taxon>Agaricales</taxon>
        <taxon>Agaricineae</taxon>
        <taxon>Psathyrellaceae</taxon>
        <taxon>Ephemerocybe</taxon>
    </lineage>
</organism>
<comment type="caution">
    <text evidence="3">The sequence shown here is derived from an EMBL/GenBank/DDBJ whole genome shotgun (WGS) entry which is preliminary data.</text>
</comment>
<name>A0A8H5BP54_9AGAR</name>
<dbReference type="InterPro" id="IPR027417">
    <property type="entry name" value="P-loop_NTPase"/>
</dbReference>
<dbReference type="SUPFAM" id="SSF52540">
    <property type="entry name" value="P-loop containing nucleoside triphosphate hydrolases"/>
    <property type="match status" value="1"/>
</dbReference>
<reference evidence="3 4" key="1">
    <citation type="journal article" date="2020" name="ISME J.">
        <title>Uncovering the hidden diversity of litter-decomposition mechanisms in mushroom-forming fungi.</title>
        <authorList>
            <person name="Floudas D."/>
            <person name="Bentzer J."/>
            <person name="Ahren D."/>
            <person name="Johansson T."/>
            <person name="Persson P."/>
            <person name="Tunlid A."/>
        </authorList>
    </citation>
    <scope>NUCLEOTIDE SEQUENCE [LARGE SCALE GENOMIC DNA]</scope>
    <source>
        <strain evidence="3 4">CBS 175.51</strain>
    </source>
</reference>
<feature type="domain" description="G" evidence="2">
    <location>
        <begin position="77"/>
        <end position="236"/>
    </location>
</feature>
<proteinExistence type="predicted"/>
<sequence length="360" mass="39876">MITSNFSGRVFPADAQALPGIDAEGLLRSQLERDDARREIQAAYDHPAPPTPPNDRDIRTTDPGPLKPLRSPLGPRNVVFFGETGVGKSSIINMLREVSDSPPSPPANSFPEETAAPPEKAAISNGALGCTVANTSYTIYLSDPPTPDPGNFEPAPSVQYTLWDTAGLVEGKSGSVVSRQAEENLARLLATVGGGVSLLVFCIRGRRFRAILRHHYDLIYRRTCWYKRVPIILVVNGLENETGRMDDWWATHRVEFERNKMRFEEVACVVSTRGKAVKGGGKGHMLDEEYQESLQVLRSAIRRNCLEKGKTFKQATWLESVVRQFRDTDDESECFSGPSNTGHLPGEYSPNSMENEEEQL</sequence>
<evidence type="ECO:0000259" key="2">
    <source>
        <dbReference type="Pfam" id="PF01926"/>
    </source>
</evidence>
<evidence type="ECO:0000256" key="1">
    <source>
        <dbReference type="SAM" id="MobiDB-lite"/>
    </source>
</evidence>
<dbReference type="EMBL" id="JAACJK010000163">
    <property type="protein sequence ID" value="KAF5326018.1"/>
    <property type="molecule type" value="Genomic_DNA"/>
</dbReference>
<feature type="region of interest" description="Disordered" evidence="1">
    <location>
        <begin position="98"/>
        <end position="118"/>
    </location>
</feature>
<dbReference type="Proteomes" id="UP000541558">
    <property type="component" value="Unassembled WGS sequence"/>
</dbReference>
<protein>
    <recommendedName>
        <fullName evidence="2">G domain-containing protein</fullName>
    </recommendedName>
</protein>
<dbReference type="Pfam" id="PF01926">
    <property type="entry name" value="MMR_HSR1"/>
    <property type="match status" value="1"/>
</dbReference>